<protein>
    <submittedName>
        <fullName evidence="2">Uncharacterized protein</fullName>
    </submittedName>
</protein>
<dbReference type="InterPro" id="IPR028994">
    <property type="entry name" value="Integrin_alpha_N"/>
</dbReference>
<sequence>MDRRICAATAALALSIATTSAARADTVVGPPTISGPNWPADYNGPVPGPFPTGTPIDLTLTPGTGVTPTKYRYQVNDGQILTVETRSGTANIQIVPTGRNGTLNVTAVSADGTDSRKVSEKFIGISEPPAANQDIDGDGKPDLVTIGDTPGLPSGLWLASGTSGGRIRVPAKDIGTLGAGFNSPPDPADFNGGQVVVGNYFGDGFQDFIVYFTSGLQTGNAVLLSGSGDGSTLNPTAGNQQDLRDLLADYNGDNPLEFANAYDSMNSDGSGDDLISISGDATNGYYLNYYECRSIGVTFAPQFRISTNTPDGTPDWQNWRMTTTRVPSGTAMYLWKPSTGDLYLWEGVTTHDNGDTTGTITYTQYKIAESWNTGATFSTFQAADFATNGAPGLWTVTPAGVATAYTVSDLSTTPNIHAGAPQTLSPAN</sequence>
<keyword evidence="3" id="KW-1185">Reference proteome</keyword>
<dbReference type="RefSeq" id="WP_345438167.1">
    <property type="nucleotide sequence ID" value="NZ_BAABHK010000015.1"/>
</dbReference>
<evidence type="ECO:0000313" key="3">
    <source>
        <dbReference type="Proteomes" id="UP001501442"/>
    </source>
</evidence>
<reference evidence="3" key="1">
    <citation type="journal article" date="2019" name="Int. J. Syst. Evol. Microbiol.">
        <title>The Global Catalogue of Microorganisms (GCM) 10K type strain sequencing project: providing services to taxonomists for standard genome sequencing and annotation.</title>
        <authorList>
            <consortium name="The Broad Institute Genomics Platform"/>
            <consortium name="The Broad Institute Genome Sequencing Center for Infectious Disease"/>
            <person name="Wu L."/>
            <person name="Ma J."/>
        </authorList>
    </citation>
    <scope>NUCLEOTIDE SEQUENCE [LARGE SCALE GENOMIC DNA]</scope>
    <source>
        <strain evidence="3">JCM 17939</strain>
    </source>
</reference>
<gene>
    <name evidence="2" type="ORF">GCM10023196_079680</name>
</gene>
<dbReference type="Proteomes" id="UP001501442">
    <property type="component" value="Unassembled WGS sequence"/>
</dbReference>
<comment type="caution">
    <text evidence="2">The sequence shown here is derived from an EMBL/GenBank/DDBJ whole genome shotgun (WGS) entry which is preliminary data.</text>
</comment>
<organism evidence="2 3">
    <name type="scientific">Actinoallomurus vinaceus</name>
    <dbReference type="NCBI Taxonomy" id="1080074"/>
    <lineage>
        <taxon>Bacteria</taxon>
        <taxon>Bacillati</taxon>
        <taxon>Actinomycetota</taxon>
        <taxon>Actinomycetes</taxon>
        <taxon>Streptosporangiales</taxon>
        <taxon>Thermomonosporaceae</taxon>
        <taxon>Actinoallomurus</taxon>
    </lineage>
</organism>
<feature type="chain" id="PRO_5046887058" evidence="1">
    <location>
        <begin position="25"/>
        <end position="428"/>
    </location>
</feature>
<proteinExistence type="predicted"/>
<name>A0ABP8UPW6_9ACTN</name>
<dbReference type="SUPFAM" id="SSF69318">
    <property type="entry name" value="Integrin alpha N-terminal domain"/>
    <property type="match status" value="1"/>
</dbReference>
<keyword evidence="1" id="KW-0732">Signal</keyword>
<evidence type="ECO:0000313" key="2">
    <source>
        <dbReference type="EMBL" id="GAA4635189.1"/>
    </source>
</evidence>
<evidence type="ECO:0000256" key="1">
    <source>
        <dbReference type="SAM" id="SignalP"/>
    </source>
</evidence>
<feature type="signal peptide" evidence="1">
    <location>
        <begin position="1"/>
        <end position="24"/>
    </location>
</feature>
<dbReference type="EMBL" id="BAABHK010000015">
    <property type="protein sequence ID" value="GAA4635189.1"/>
    <property type="molecule type" value="Genomic_DNA"/>
</dbReference>
<accession>A0ABP8UPW6</accession>